<keyword evidence="6" id="KW-0812">Transmembrane</keyword>
<feature type="coiled-coil region" evidence="15">
    <location>
        <begin position="723"/>
        <end position="750"/>
    </location>
</feature>
<evidence type="ECO:0000256" key="1">
    <source>
        <dbReference type="ARBA" id="ARBA00000085"/>
    </source>
</evidence>
<dbReference type="SUPFAM" id="SSF52172">
    <property type="entry name" value="CheY-like"/>
    <property type="match status" value="1"/>
</dbReference>
<dbReference type="Pfam" id="PF00512">
    <property type="entry name" value="HisKA"/>
    <property type="match status" value="1"/>
</dbReference>
<evidence type="ECO:0000256" key="11">
    <source>
        <dbReference type="ARBA" id="ARBA00023012"/>
    </source>
</evidence>
<dbReference type="PROSITE" id="PS50894">
    <property type="entry name" value="HPT"/>
    <property type="match status" value="1"/>
</dbReference>
<evidence type="ECO:0000259" key="18">
    <source>
        <dbReference type="PROSITE" id="PS50110"/>
    </source>
</evidence>
<feature type="domain" description="Histidine kinase" evidence="17">
    <location>
        <begin position="274"/>
        <end position="493"/>
    </location>
</feature>
<evidence type="ECO:0000259" key="17">
    <source>
        <dbReference type="PROSITE" id="PS50109"/>
    </source>
</evidence>
<keyword evidence="20" id="KW-0418">Kinase</keyword>
<dbReference type="PANTHER" id="PTHR45339:SF1">
    <property type="entry name" value="HYBRID SIGNAL TRANSDUCTION HISTIDINE KINASE J"/>
    <property type="match status" value="1"/>
</dbReference>
<keyword evidence="4" id="KW-1003">Cell membrane</keyword>
<comment type="subcellular location">
    <subcellularLocation>
        <location evidence="2">Cell membrane</location>
        <topology evidence="2">Multi-pass membrane protein</topology>
    </subcellularLocation>
</comment>
<keyword evidence="5 14" id="KW-0597">Phosphoprotein</keyword>
<reference evidence="20 21" key="1">
    <citation type="submission" date="2016-09" db="EMBL/GenBank/DDBJ databases">
        <title>Genomic Taxonomy of the Vibrionaceae.</title>
        <authorList>
            <person name="Gonzalez-Castillo A."/>
            <person name="Gomez-Gil B."/>
            <person name="Enciso-Ibarra K."/>
        </authorList>
    </citation>
    <scope>NUCLEOTIDE SEQUENCE [LARGE SCALE GENOMIC DNA]</scope>
    <source>
        <strain evidence="20 21">CAIM 1902</strain>
    </source>
</reference>
<evidence type="ECO:0000256" key="2">
    <source>
        <dbReference type="ARBA" id="ARBA00004651"/>
    </source>
</evidence>
<dbReference type="PROSITE" id="PS50109">
    <property type="entry name" value="HIS_KIN"/>
    <property type="match status" value="1"/>
</dbReference>
<dbReference type="Pfam" id="PF02518">
    <property type="entry name" value="HATPase_c"/>
    <property type="match status" value="1"/>
</dbReference>
<feature type="domain" description="Response regulatory" evidence="18">
    <location>
        <begin position="516"/>
        <end position="631"/>
    </location>
</feature>
<dbReference type="SMART" id="SM00387">
    <property type="entry name" value="HATPase_c"/>
    <property type="match status" value="1"/>
</dbReference>
<evidence type="ECO:0000256" key="13">
    <source>
        <dbReference type="PROSITE-ProRule" id="PRU00110"/>
    </source>
</evidence>
<dbReference type="InterPro" id="IPR003661">
    <property type="entry name" value="HisK_dim/P_dom"/>
</dbReference>
<dbReference type="Gene3D" id="3.30.565.10">
    <property type="entry name" value="Histidine kinase-like ATPase, C-terminal domain"/>
    <property type="match status" value="1"/>
</dbReference>
<evidence type="ECO:0000256" key="5">
    <source>
        <dbReference type="ARBA" id="ARBA00022553"/>
    </source>
</evidence>
<dbReference type="InterPro" id="IPR036641">
    <property type="entry name" value="HPT_dom_sf"/>
</dbReference>
<dbReference type="SMART" id="SM00388">
    <property type="entry name" value="HisKA"/>
    <property type="match status" value="1"/>
</dbReference>
<dbReference type="Gene3D" id="1.20.120.160">
    <property type="entry name" value="HPT domain"/>
    <property type="match status" value="1"/>
</dbReference>
<name>A0ABX3F656_9VIBR</name>
<keyword evidence="16" id="KW-0732">Signal</keyword>
<evidence type="ECO:0000256" key="3">
    <source>
        <dbReference type="ARBA" id="ARBA00012438"/>
    </source>
</evidence>
<dbReference type="GO" id="GO:0016301">
    <property type="term" value="F:kinase activity"/>
    <property type="evidence" value="ECO:0007669"/>
    <property type="project" value="UniProtKB-KW"/>
</dbReference>
<dbReference type="InterPro" id="IPR036890">
    <property type="entry name" value="HATPase_C_sf"/>
</dbReference>
<evidence type="ECO:0000256" key="10">
    <source>
        <dbReference type="ARBA" id="ARBA00022989"/>
    </source>
</evidence>
<dbReference type="PANTHER" id="PTHR45339">
    <property type="entry name" value="HYBRID SIGNAL TRANSDUCTION HISTIDINE KINASE J"/>
    <property type="match status" value="1"/>
</dbReference>
<evidence type="ECO:0000313" key="21">
    <source>
        <dbReference type="Proteomes" id="UP000186039"/>
    </source>
</evidence>
<dbReference type="SUPFAM" id="SSF47226">
    <property type="entry name" value="Histidine-containing phosphotransfer domain, HPT domain"/>
    <property type="match status" value="1"/>
</dbReference>
<dbReference type="InterPro" id="IPR005467">
    <property type="entry name" value="His_kinase_dom"/>
</dbReference>
<accession>A0ABX3F656</accession>
<evidence type="ECO:0000256" key="7">
    <source>
        <dbReference type="ARBA" id="ARBA00022741"/>
    </source>
</evidence>
<keyword evidence="9" id="KW-0067">ATP-binding</keyword>
<dbReference type="PRINTS" id="PR00344">
    <property type="entry name" value="BCTRLSENSOR"/>
</dbReference>
<evidence type="ECO:0000256" key="14">
    <source>
        <dbReference type="PROSITE-ProRule" id="PRU00169"/>
    </source>
</evidence>
<dbReference type="EC" id="2.7.13.3" evidence="3"/>
<dbReference type="CDD" id="cd00082">
    <property type="entry name" value="HisKA"/>
    <property type="match status" value="1"/>
</dbReference>
<evidence type="ECO:0000256" key="12">
    <source>
        <dbReference type="ARBA" id="ARBA00023136"/>
    </source>
</evidence>
<proteinExistence type="predicted"/>
<evidence type="ECO:0000256" key="16">
    <source>
        <dbReference type="SAM" id="SignalP"/>
    </source>
</evidence>
<feature type="domain" description="HPt" evidence="19">
    <location>
        <begin position="673"/>
        <end position="769"/>
    </location>
</feature>
<evidence type="ECO:0000256" key="15">
    <source>
        <dbReference type="SAM" id="Coils"/>
    </source>
</evidence>
<dbReference type="SUPFAM" id="SSF55874">
    <property type="entry name" value="ATPase domain of HSP90 chaperone/DNA topoisomerase II/histidine kinase"/>
    <property type="match status" value="1"/>
</dbReference>
<evidence type="ECO:0000256" key="9">
    <source>
        <dbReference type="ARBA" id="ARBA00022840"/>
    </source>
</evidence>
<dbReference type="Proteomes" id="UP000186039">
    <property type="component" value="Unassembled WGS sequence"/>
</dbReference>
<dbReference type="InterPro" id="IPR003594">
    <property type="entry name" value="HATPase_dom"/>
</dbReference>
<dbReference type="PROSITE" id="PS50110">
    <property type="entry name" value="RESPONSE_REGULATORY"/>
    <property type="match status" value="1"/>
</dbReference>
<feature type="modified residue" description="Phosphohistidine" evidence="13">
    <location>
        <position position="712"/>
    </location>
</feature>
<dbReference type="CDD" id="cd17546">
    <property type="entry name" value="REC_hyHK_CKI1_RcsC-like"/>
    <property type="match status" value="1"/>
</dbReference>
<dbReference type="Pfam" id="PF00072">
    <property type="entry name" value="Response_reg"/>
    <property type="match status" value="1"/>
</dbReference>
<dbReference type="InterPro" id="IPR001789">
    <property type="entry name" value="Sig_transdc_resp-reg_receiver"/>
</dbReference>
<feature type="chain" id="PRO_5046011552" description="histidine kinase" evidence="16">
    <location>
        <begin position="23"/>
        <end position="780"/>
    </location>
</feature>
<dbReference type="EMBL" id="MJMH01000218">
    <property type="protein sequence ID" value="OLQ85667.1"/>
    <property type="molecule type" value="Genomic_DNA"/>
</dbReference>
<dbReference type="CDD" id="cd16922">
    <property type="entry name" value="HATPase_EvgS-ArcB-TorS-like"/>
    <property type="match status" value="1"/>
</dbReference>
<dbReference type="InterPro" id="IPR004358">
    <property type="entry name" value="Sig_transdc_His_kin-like_C"/>
</dbReference>
<feature type="signal peptide" evidence="16">
    <location>
        <begin position="1"/>
        <end position="22"/>
    </location>
</feature>
<sequence length="780" mass="87563">MNKNRTLSAICCIASLTLFAFAYMSYQNSRMTEALSMQTTTIGHELLELRDHILNYQTQQSRLHYQTTQQIIKLEKEAKQLSNQAMATEWYPLSQTTPQTLEGIRHFEQSLDLVTDKLDMLVGVQVAHKYAQLSLNSLFNEEIKKIKESNVDWHFIDFLNQNLLQDHIAHPQIKMFANQLNLVRQRQTALQIDLLNEHNYEFIEATETQLRSLAHQELNHALTYCLAAVFALISLIALQAYQRFVQLRKLNHDMAIASEKALNAAKAKSQFLATMSHELRTPMNGVLGIAQIIDSETKEAATKKNIHIILDSGQHLLTVLNDILDFSKIGENKLTLESAPFSLQQVIDPVVSAVKPLAEEKNLELRVENSVPPHSQYLGDSARLRQILFNLTGNAIKFTAKGHVSLAFKASNSDPHQLVIAVADTGIGIAKEKHDAVFESFEQADTSTTRQFGGSGLGLAIVKKLTELMNGEIKLESSPNQGTIFTLTLPIEKAPQFEQEELAATNPDKAVARPLTILLAEDNRVNAIVAKGFCAKLGHNVEVAENGKVATQMATQKHYDLILMDNHMPEMNGVQATRYLRNEAGLKTLIFAYTADVFREAHDDFIAAGADHVLTKPLQRASFTDALQNFSHRLEAPQENSNVISLHRQPSTNLPLTEEELSKSSLLAEVGEDDELYHELVSSLIDDFEINIDQLITAFADKDLTNLADTLHTVKGIAFNLHLNKLAELVEEIENEVRNEQKTDVEAMQKLINRLCVNIHQAHRLLEQHRFQSHPTQEQG</sequence>
<keyword evidence="20" id="KW-0808">Transferase</keyword>
<gene>
    <name evidence="20" type="ORF">BIY20_15725</name>
</gene>
<keyword evidence="12" id="KW-0472">Membrane</keyword>
<evidence type="ECO:0000256" key="8">
    <source>
        <dbReference type="ARBA" id="ARBA00022801"/>
    </source>
</evidence>
<feature type="modified residue" description="4-aspartylphosphate" evidence="14">
    <location>
        <position position="565"/>
    </location>
</feature>
<dbReference type="Gene3D" id="3.40.50.2300">
    <property type="match status" value="1"/>
</dbReference>
<protein>
    <recommendedName>
        <fullName evidence="3">histidine kinase</fullName>
        <ecNumber evidence="3">2.7.13.3</ecNumber>
    </recommendedName>
</protein>
<keyword evidence="11" id="KW-0902">Two-component regulatory system</keyword>
<dbReference type="SUPFAM" id="SSF47384">
    <property type="entry name" value="Homodimeric domain of signal transducing histidine kinase"/>
    <property type="match status" value="1"/>
</dbReference>
<dbReference type="InterPro" id="IPR008207">
    <property type="entry name" value="Sig_transdc_His_kin_Hpt_dom"/>
</dbReference>
<dbReference type="InterPro" id="IPR036097">
    <property type="entry name" value="HisK_dim/P_sf"/>
</dbReference>
<keyword evidence="10" id="KW-1133">Transmembrane helix</keyword>
<keyword evidence="8" id="KW-0378">Hydrolase</keyword>
<evidence type="ECO:0000256" key="6">
    <source>
        <dbReference type="ARBA" id="ARBA00022692"/>
    </source>
</evidence>
<dbReference type="SMART" id="SM00448">
    <property type="entry name" value="REC"/>
    <property type="match status" value="1"/>
</dbReference>
<evidence type="ECO:0000259" key="19">
    <source>
        <dbReference type="PROSITE" id="PS50894"/>
    </source>
</evidence>
<evidence type="ECO:0000313" key="20">
    <source>
        <dbReference type="EMBL" id="OLQ85667.1"/>
    </source>
</evidence>
<organism evidence="20 21">
    <name type="scientific">Vibrio panuliri</name>
    <dbReference type="NCBI Taxonomy" id="1381081"/>
    <lineage>
        <taxon>Bacteria</taxon>
        <taxon>Pseudomonadati</taxon>
        <taxon>Pseudomonadota</taxon>
        <taxon>Gammaproteobacteria</taxon>
        <taxon>Vibrionales</taxon>
        <taxon>Vibrionaceae</taxon>
        <taxon>Vibrio</taxon>
    </lineage>
</organism>
<comment type="catalytic activity">
    <reaction evidence="1">
        <text>ATP + protein L-histidine = ADP + protein N-phospho-L-histidine.</text>
        <dbReference type="EC" id="2.7.13.3"/>
    </reaction>
</comment>
<keyword evidence="15" id="KW-0175">Coiled coil</keyword>
<dbReference type="InterPro" id="IPR011006">
    <property type="entry name" value="CheY-like_superfamily"/>
</dbReference>
<keyword evidence="7" id="KW-0547">Nucleotide-binding</keyword>
<keyword evidence="21" id="KW-1185">Reference proteome</keyword>
<comment type="caution">
    <text evidence="20">The sequence shown here is derived from an EMBL/GenBank/DDBJ whole genome shotgun (WGS) entry which is preliminary data.</text>
</comment>
<evidence type="ECO:0000256" key="4">
    <source>
        <dbReference type="ARBA" id="ARBA00022475"/>
    </source>
</evidence>
<dbReference type="Pfam" id="PF01627">
    <property type="entry name" value="Hpt"/>
    <property type="match status" value="1"/>
</dbReference>
<dbReference type="RefSeq" id="WP_075716181.1">
    <property type="nucleotide sequence ID" value="NZ_AP019654.1"/>
</dbReference>
<dbReference type="Gene3D" id="1.10.287.130">
    <property type="match status" value="1"/>
</dbReference>